<keyword evidence="2" id="KW-0808">Transferase</keyword>
<dbReference type="GO" id="GO:0031418">
    <property type="term" value="F:L-ascorbic acid binding"/>
    <property type="evidence" value="ECO:0007669"/>
    <property type="project" value="InterPro"/>
</dbReference>
<dbReference type="PANTHER" id="PTHR42774">
    <property type="entry name" value="PHOSPHOTRANSFERASE SYSTEM TRANSPORT PROTEIN"/>
    <property type="match status" value="1"/>
</dbReference>
<accession>A0A813EES8</accession>
<comment type="cofactor">
    <cofactor evidence="1">
        <name>L-ascorbate</name>
        <dbReference type="ChEBI" id="CHEBI:38290"/>
    </cofactor>
</comment>
<dbReference type="InterPro" id="IPR002173">
    <property type="entry name" value="Carboh/pur_kinase_PfkB_CS"/>
</dbReference>
<dbReference type="InterPro" id="IPR044862">
    <property type="entry name" value="Pro_4_hyd_alph_FE2OG_OXY"/>
</dbReference>
<protein>
    <recommendedName>
        <fullName evidence="7">Prolyl 4-hydroxylase alpha subunit domain-containing protein</fullName>
    </recommendedName>
</protein>
<dbReference type="SMART" id="SM00702">
    <property type="entry name" value="P4Hc"/>
    <property type="match status" value="1"/>
</dbReference>
<proteinExistence type="predicted"/>
<evidence type="ECO:0000256" key="1">
    <source>
        <dbReference type="ARBA" id="ARBA00001961"/>
    </source>
</evidence>
<evidence type="ECO:0000256" key="5">
    <source>
        <dbReference type="ARBA" id="ARBA00023002"/>
    </source>
</evidence>
<evidence type="ECO:0000256" key="2">
    <source>
        <dbReference type="ARBA" id="ARBA00022679"/>
    </source>
</evidence>
<dbReference type="InterPro" id="IPR052562">
    <property type="entry name" value="Ketohexokinase-related"/>
</dbReference>
<keyword evidence="6" id="KW-0732">Signal</keyword>
<dbReference type="PROSITE" id="PS00584">
    <property type="entry name" value="PFKB_KINASES_2"/>
    <property type="match status" value="1"/>
</dbReference>
<dbReference type="SUPFAM" id="SSF53613">
    <property type="entry name" value="Ribokinase-like"/>
    <property type="match status" value="1"/>
</dbReference>
<reference evidence="8" key="1">
    <citation type="submission" date="2021-02" db="EMBL/GenBank/DDBJ databases">
        <authorList>
            <person name="Dougan E. K."/>
            <person name="Rhodes N."/>
            <person name="Thang M."/>
            <person name="Chan C."/>
        </authorList>
    </citation>
    <scope>NUCLEOTIDE SEQUENCE</scope>
</reference>
<keyword evidence="5" id="KW-0560">Oxidoreductase</keyword>
<dbReference type="GO" id="GO:0016705">
    <property type="term" value="F:oxidoreductase activity, acting on paired donors, with incorporation or reduction of molecular oxygen"/>
    <property type="evidence" value="ECO:0007669"/>
    <property type="project" value="InterPro"/>
</dbReference>
<evidence type="ECO:0000259" key="7">
    <source>
        <dbReference type="SMART" id="SM00702"/>
    </source>
</evidence>
<evidence type="ECO:0000256" key="3">
    <source>
        <dbReference type="ARBA" id="ARBA00022777"/>
    </source>
</evidence>
<dbReference type="Gene3D" id="3.40.1190.20">
    <property type="match status" value="1"/>
</dbReference>
<dbReference type="InterPro" id="IPR029056">
    <property type="entry name" value="Ribokinase-like"/>
</dbReference>
<dbReference type="PANTHER" id="PTHR42774:SF3">
    <property type="entry name" value="KETOHEXOKINASE"/>
    <property type="match status" value="1"/>
</dbReference>
<sequence>MLPSLPMWRASHWFIHLLITLAVASVQKPGDHGNAVHNIGAGPGAADLDLAAWSRLKNSDVGLAVSKLLTERGTWRPDPQPSMGADLMSGLTEGVPGSVVHNALSEGECRELIAGFPTEGNGYMPGERVAELYRDRQVKSRFLSHDEKLAEVLYQRLLDHLPQELDGGRLYRVNPNFRFIHYESGGHHSTHIDGREPQELKWDEAAGGWVQSRLTMQVYLNSHGKDFMGGEFAVVDAAENETHAAQVKHLVKPHAGDVVIFYQERLNPPSQYPPYELQHQGNDVTKGEKFACRTMVDYVFADEERARMSNVKDDVSQGTCTNTRPAQVLAIGNTIIDTMHTVLYIPVDGKVLVATKKTYVGGQGANAAQAMALLGLRVSWMTRLGDDADGDMARHAYQRLGMDLTPSIVVPGAMTSSATVIVATGANKQRSCLIYDDDALFAGGTAVSEALAATIQRVASGEFRAIYTDGFQMDLVLPVVRVAAEHAIPIVADVEVLNEQTRELAQLATVLVAPLSIVKTLASRDDPATAVLALADREGRTVIATDGERGAHGAQYGDKQAIHIPALNVDVRDTTGAGDSFHAGIVVAVTRGMRLKEAMTFATRVGAAKVETPGPSVTPEALERFGVLDVKCSQ</sequence>
<dbReference type="OrthoDB" id="432447at2759"/>
<dbReference type="Gene3D" id="2.60.120.620">
    <property type="entry name" value="q2cbj1_9rhob like domain"/>
    <property type="match status" value="1"/>
</dbReference>
<feature type="domain" description="Prolyl 4-hydroxylase alpha subunit" evidence="7">
    <location>
        <begin position="95"/>
        <end position="297"/>
    </location>
</feature>
<keyword evidence="4" id="KW-0223">Dioxygenase</keyword>
<dbReference type="AlphaFoldDB" id="A0A813EES8"/>
<evidence type="ECO:0000313" key="9">
    <source>
        <dbReference type="Proteomes" id="UP000654075"/>
    </source>
</evidence>
<keyword evidence="9" id="KW-1185">Reference proteome</keyword>
<organism evidence="8 9">
    <name type="scientific">Polarella glacialis</name>
    <name type="common">Dinoflagellate</name>
    <dbReference type="NCBI Taxonomy" id="89957"/>
    <lineage>
        <taxon>Eukaryota</taxon>
        <taxon>Sar</taxon>
        <taxon>Alveolata</taxon>
        <taxon>Dinophyceae</taxon>
        <taxon>Suessiales</taxon>
        <taxon>Suessiaceae</taxon>
        <taxon>Polarella</taxon>
    </lineage>
</organism>
<gene>
    <name evidence="8" type="ORF">PGLA1383_LOCUS17180</name>
</gene>
<feature type="chain" id="PRO_5032680962" description="Prolyl 4-hydroxylase alpha subunit domain-containing protein" evidence="6">
    <location>
        <begin position="27"/>
        <end position="634"/>
    </location>
</feature>
<dbReference type="Pfam" id="PF13640">
    <property type="entry name" value="2OG-FeII_Oxy_3"/>
    <property type="match status" value="1"/>
</dbReference>
<dbReference type="GO" id="GO:0016301">
    <property type="term" value="F:kinase activity"/>
    <property type="evidence" value="ECO:0007669"/>
    <property type="project" value="UniProtKB-KW"/>
</dbReference>
<dbReference type="Pfam" id="PF00294">
    <property type="entry name" value="PfkB"/>
    <property type="match status" value="1"/>
</dbReference>
<evidence type="ECO:0000313" key="8">
    <source>
        <dbReference type="EMBL" id="CAE8598780.1"/>
    </source>
</evidence>
<dbReference type="Proteomes" id="UP000654075">
    <property type="component" value="Unassembled WGS sequence"/>
</dbReference>
<dbReference type="InterPro" id="IPR006620">
    <property type="entry name" value="Pro_4_hyd_alph"/>
</dbReference>
<keyword evidence="3" id="KW-0418">Kinase</keyword>
<dbReference type="EMBL" id="CAJNNV010010551">
    <property type="protein sequence ID" value="CAE8598780.1"/>
    <property type="molecule type" value="Genomic_DNA"/>
</dbReference>
<dbReference type="GO" id="GO:0005506">
    <property type="term" value="F:iron ion binding"/>
    <property type="evidence" value="ECO:0007669"/>
    <property type="project" value="InterPro"/>
</dbReference>
<dbReference type="InterPro" id="IPR011611">
    <property type="entry name" value="PfkB_dom"/>
</dbReference>
<name>A0A813EES8_POLGL</name>
<dbReference type="GO" id="GO:0051213">
    <property type="term" value="F:dioxygenase activity"/>
    <property type="evidence" value="ECO:0007669"/>
    <property type="project" value="UniProtKB-KW"/>
</dbReference>
<evidence type="ECO:0000256" key="4">
    <source>
        <dbReference type="ARBA" id="ARBA00022964"/>
    </source>
</evidence>
<evidence type="ECO:0000256" key="6">
    <source>
        <dbReference type="SAM" id="SignalP"/>
    </source>
</evidence>
<feature type="signal peptide" evidence="6">
    <location>
        <begin position="1"/>
        <end position="26"/>
    </location>
</feature>
<comment type="caution">
    <text evidence="8">The sequence shown here is derived from an EMBL/GenBank/DDBJ whole genome shotgun (WGS) entry which is preliminary data.</text>
</comment>